<proteinExistence type="inferred from homology"/>
<dbReference type="Proteomes" id="UP000178085">
    <property type="component" value="Unassembled WGS sequence"/>
</dbReference>
<dbReference type="PIRSF" id="PIRSF000386">
    <property type="entry name" value="tRNA_mtase"/>
    <property type="match status" value="1"/>
</dbReference>
<evidence type="ECO:0000256" key="4">
    <source>
        <dbReference type="ARBA" id="ARBA00011738"/>
    </source>
</evidence>
<evidence type="ECO:0000256" key="3">
    <source>
        <dbReference type="ARBA" id="ARBA00007630"/>
    </source>
</evidence>
<dbReference type="InterPro" id="IPR023148">
    <property type="entry name" value="tRNA_m1G_MeTrfase_C_sf"/>
</dbReference>
<feature type="domain" description="tRNA methyltransferase TRMD/TRM10-type" evidence="17">
    <location>
        <begin position="1"/>
        <end position="238"/>
    </location>
</feature>
<dbReference type="Pfam" id="PF01746">
    <property type="entry name" value="tRNA_m1G_MT"/>
    <property type="match status" value="1"/>
</dbReference>
<evidence type="ECO:0000256" key="11">
    <source>
        <dbReference type="ARBA" id="ARBA00022694"/>
    </source>
</evidence>
<dbReference type="InterPro" id="IPR029028">
    <property type="entry name" value="Alpha/beta_knot_MTases"/>
</dbReference>
<reference evidence="18 19" key="1">
    <citation type="journal article" date="2016" name="Nat. Commun.">
        <title>Thousands of microbial genomes shed light on interconnected biogeochemical processes in an aquifer system.</title>
        <authorList>
            <person name="Anantharaman K."/>
            <person name="Brown C.T."/>
            <person name="Hug L.A."/>
            <person name="Sharon I."/>
            <person name="Castelle C.J."/>
            <person name="Probst A.J."/>
            <person name="Thomas B.C."/>
            <person name="Singh A."/>
            <person name="Wilkins M.J."/>
            <person name="Karaoz U."/>
            <person name="Brodie E.L."/>
            <person name="Williams K.H."/>
            <person name="Hubbard S.S."/>
            <person name="Banfield J.F."/>
        </authorList>
    </citation>
    <scope>NUCLEOTIDE SEQUENCE [LARGE SCALE GENOMIC DNA]</scope>
</reference>
<evidence type="ECO:0000256" key="12">
    <source>
        <dbReference type="ARBA" id="ARBA00029736"/>
    </source>
</evidence>
<evidence type="ECO:0000256" key="8">
    <source>
        <dbReference type="ARBA" id="ARBA00022603"/>
    </source>
</evidence>
<evidence type="ECO:0000256" key="5">
    <source>
        <dbReference type="ARBA" id="ARBA00012807"/>
    </source>
</evidence>
<evidence type="ECO:0000256" key="9">
    <source>
        <dbReference type="ARBA" id="ARBA00022679"/>
    </source>
</evidence>
<dbReference type="NCBIfam" id="NF000648">
    <property type="entry name" value="PRK00026.1"/>
    <property type="match status" value="1"/>
</dbReference>
<keyword evidence="7 15" id="KW-0963">Cytoplasm</keyword>
<keyword evidence="10 15" id="KW-0949">S-adenosyl-L-methionine</keyword>
<gene>
    <name evidence="15" type="primary">trmD</name>
    <name evidence="18" type="ORF">A3K51_00210</name>
</gene>
<dbReference type="GO" id="GO:0005829">
    <property type="term" value="C:cytosol"/>
    <property type="evidence" value="ECO:0007669"/>
    <property type="project" value="TreeGrafter"/>
</dbReference>
<evidence type="ECO:0000313" key="19">
    <source>
        <dbReference type="Proteomes" id="UP000178085"/>
    </source>
</evidence>
<comment type="caution">
    <text evidence="18">The sequence shown here is derived from an EMBL/GenBank/DDBJ whole genome shotgun (WGS) entry which is preliminary data.</text>
</comment>
<name>A0A1F4NPA6_UNCK3</name>
<dbReference type="GO" id="GO:0052906">
    <property type="term" value="F:tRNA (guanine(37)-N1)-methyltransferase activity"/>
    <property type="evidence" value="ECO:0007669"/>
    <property type="project" value="UniProtKB-UniRule"/>
</dbReference>
<evidence type="ECO:0000256" key="7">
    <source>
        <dbReference type="ARBA" id="ARBA00022490"/>
    </source>
</evidence>
<comment type="subcellular location">
    <subcellularLocation>
        <location evidence="2 15">Cytoplasm</location>
    </subcellularLocation>
</comment>
<comment type="catalytic activity">
    <reaction evidence="14 15">
        <text>guanosine(37) in tRNA + S-adenosyl-L-methionine = N(1)-methylguanosine(37) in tRNA + S-adenosyl-L-homocysteine + H(+)</text>
        <dbReference type="Rhea" id="RHEA:36899"/>
        <dbReference type="Rhea" id="RHEA-COMP:10145"/>
        <dbReference type="Rhea" id="RHEA-COMP:10147"/>
        <dbReference type="ChEBI" id="CHEBI:15378"/>
        <dbReference type="ChEBI" id="CHEBI:57856"/>
        <dbReference type="ChEBI" id="CHEBI:59789"/>
        <dbReference type="ChEBI" id="CHEBI:73542"/>
        <dbReference type="ChEBI" id="CHEBI:74269"/>
        <dbReference type="EC" id="2.1.1.228"/>
    </reaction>
</comment>
<dbReference type="SUPFAM" id="SSF75217">
    <property type="entry name" value="alpha/beta knot"/>
    <property type="match status" value="1"/>
</dbReference>
<dbReference type="Gene3D" id="1.10.1270.20">
    <property type="entry name" value="tRNA(m1g37)methyltransferase, domain 2"/>
    <property type="match status" value="1"/>
</dbReference>
<dbReference type="EMBL" id="METD01000001">
    <property type="protein sequence ID" value="OGB73291.1"/>
    <property type="molecule type" value="Genomic_DNA"/>
</dbReference>
<evidence type="ECO:0000256" key="16">
    <source>
        <dbReference type="PIRSR" id="PIRSR000386-1"/>
    </source>
</evidence>
<feature type="binding site" evidence="15 16">
    <location>
        <begin position="156"/>
        <end position="161"/>
    </location>
    <ligand>
        <name>S-adenosyl-L-methionine</name>
        <dbReference type="ChEBI" id="CHEBI:59789"/>
    </ligand>
</feature>
<dbReference type="HAMAP" id="MF_00605">
    <property type="entry name" value="TrmD"/>
    <property type="match status" value="1"/>
</dbReference>
<keyword evidence="8 15" id="KW-0489">Methyltransferase</keyword>
<protein>
    <recommendedName>
        <fullName evidence="6 15">tRNA (guanine-N(1)-)-methyltransferase</fullName>
        <ecNumber evidence="5 15">2.1.1.228</ecNumber>
    </recommendedName>
    <alternativeName>
        <fullName evidence="12 15">M1G-methyltransferase</fullName>
    </alternativeName>
    <alternativeName>
        <fullName evidence="13 15">tRNA [GM37] methyltransferase</fullName>
    </alternativeName>
</protein>
<evidence type="ECO:0000256" key="14">
    <source>
        <dbReference type="ARBA" id="ARBA00047783"/>
    </source>
</evidence>
<accession>A0A1F4NPA6</accession>
<sequence>MKYTVITIFPQLIEDYFQEGILSRALRNKQVGLKTINPRKFTKDRHQTVDDIPYGGGAGLVMKIEPLVKAIKSAARSRFRHSELVSESSSKTEKILKQVQDDGKKVRIILLDPRGKRFTQKEAKRLTKYDELIFVCGRYEGVDERIKYYIDEKLSIGDFVLMGGELGALTIMESVARLIPGVLHHPESAKFESFSFGDNLEHPQYTRPEVFEGHKVPKVLLSGHHGKVEEWRVKNGKNKRGI</sequence>
<dbReference type="PANTHER" id="PTHR46417">
    <property type="entry name" value="TRNA (GUANINE-N(1)-)-METHYLTRANSFERASE"/>
    <property type="match status" value="1"/>
</dbReference>
<comment type="subunit">
    <text evidence="4 15">Homodimer.</text>
</comment>
<organism evidence="18 19">
    <name type="scientific">candidate division Kazan bacterium RIFCSPLOWO2_01_FULL_45_19</name>
    <dbReference type="NCBI Taxonomy" id="1798538"/>
    <lineage>
        <taxon>Bacteria</taxon>
        <taxon>Bacteria division Kazan-3B-28</taxon>
    </lineage>
</organism>
<comment type="similarity">
    <text evidence="3 15">Belongs to the RNA methyltransferase TrmD family.</text>
</comment>
<evidence type="ECO:0000256" key="6">
    <source>
        <dbReference type="ARBA" id="ARBA00014679"/>
    </source>
</evidence>
<comment type="function">
    <text evidence="1 15">Specifically methylates guanosine-37 in various tRNAs.</text>
</comment>
<evidence type="ECO:0000256" key="1">
    <source>
        <dbReference type="ARBA" id="ARBA00002634"/>
    </source>
</evidence>
<evidence type="ECO:0000259" key="17">
    <source>
        <dbReference type="Pfam" id="PF01746"/>
    </source>
</evidence>
<dbReference type="InterPro" id="IPR002649">
    <property type="entry name" value="tRNA_m1G_MeTrfase_TrmD"/>
</dbReference>
<evidence type="ECO:0000256" key="10">
    <source>
        <dbReference type="ARBA" id="ARBA00022691"/>
    </source>
</evidence>
<evidence type="ECO:0000256" key="13">
    <source>
        <dbReference type="ARBA" id="ARBA00033392"/>
    </source>
</evidence>
<dbReference type="EC" id="2.1.1.228" evidence="5 15"/>
<dbReference type="PANTHER" id="PTHR46417:SF1">
    <property type="entry name" value="TRNA (GUANINE-N(1)-)-METHYLTRANSFERASE"/>
    <property type="match status" value="1"/>
</dbReference>
<evidence type="ECO:0000256" key="2">
    <source>
        <dbReference type="ARBA" id="ARBA00004496"/>
    </source>
</evidence>
<dbReference type="AlphaFoldDB" id="A0A1F4NPA6"/>
<keyword evidence="11 15" id="KW-0819">tRNA processing</keyword>
<evidence type="ECO:0000313" key="18">
    <source>
        <dbReference type="EMBL" id="OGB73291.1"/>
    </source>
</evidence>
<dbReference type="InterPro" id="IPR016009">
    <property type="entry name" value="tRNA_MeTrfase_TRMD/TRM10"/>
</dbReference>
<dbReference type="InterPro" id="IPR029026">
    <property type="entry name" value="tRNA_m1G_MTases_N"/>
</dbReference>
<feature type="binding site" evidence="15 16">
    <location>
        <position position="137"/>
    </location>
    <ligand>
        <name>S-adenosyl-L-methionine</name>
        <dbReference type="ChEBI" id="CHEBI:59789"/>
    </ligand>
</feature>
<dbReference type="GO" id="GO:0002939">
    <property type="term" value="P:tRNA N1-guanine methylation"/>
    <property type="evidence" value="ECO:0007669"/>
    <property type="project" value="TreeGrafter"/>
</dbReference>
<dbReference type="Gene3D" id="3.40.1280.10">
    <property type="match status" value="1"/>
</dbReference>
<dbReference type="CDD" id="cd18080">
    <property type="entry name" value="TrmD-like"/>
    <property type="match status" value="1"/>
</dbReference>
<keyword evidence="9 15" id="KW-0808">Transferase</keyword>
<evidence type="ECO:0000256" key="15">
    <source>
        <dbReference type="HAMAP-Rule" id="MF_00605"/>
    </source>
</evidence>